<dbReference type="RefSeq" id="WP_012979155.1">
    <property type="nucleotide sequence ID" value="NZ_CP025491.2"/>
</dbReference>
<dbReference type="InterPro" id="IPR036249">
    <property type="entry name" value="Thioredoxin-like_sf"/>
</dbReference>
<feature type="chain" id="PRO_5014171749" evidence="1">
    <location>
        <begin position="22"/>
        <end position="169"/>
    </location>
</feature>
<organism evidence="3 4">
    <name type="scientific">Legionella sainthelensi</name>
    <dbReference type="NCBI Taxonomy" id="28087"/>
    <lineage>
        <taxon>Bacteria</taxon>
        <taxon>Pseudomonadati</taxon>
        <taxon>Pseudomonadota</taxon>
        <taxon>Gammaproteobacteria</taxon>
        <taxon>Legionellales</taxon>
        <taxon>Legionellaceae</taxon>
        <taxon>Legionella</taxon>
    </lineage>
</organism>
<evidence type="ECO:0000313" key="4">
    <source>
        <dbReference type="Proteomes" id="UP000234343"/>
    </source>
</evidence>
<dbReference type="InterPro" id="IPR039555">
    <property type="entry name" value="TraF/TrbB"/>
</dbReference>
<proteinExistence type="predicted"/>
<feature type="domain" description="Thioredoxin" evidence="2">
    <location>
        <begin position="8"/>
        <end position="158"/>
    </location>
</feature>
<reference evidence="3 4" key="1">
    <citation type="submission" date="2017-12" db="EMBL/GenBank/DDBJ databases">
        <title>Legionella sainthelensi LA01-117, whole genome sequence of a clinical isolate from New Zealand.</title>
        <authorList>
            <person name="Cree S.L."/>
            <person name="Slow S."/>
            <person name="Kennedy M.A."/>
            <person name="Murdoch D.R."/>
            <person name="Biggs P.J."/>
            <person name="Anderson T."/>
        </authorList>
    </citation>
    <scope>NUCLEOTIDE SEQUENCE [LARGE SCALE GENOMIC DNA]</scope>
    <source>
        <strain evidence="3 4">LA01-117</strain>
    </source>
</reference>
<feature type="signal peptide" evidence="1">
    <location>
        <begin position="1"/>
        <end position="21"/>
    </location>
</feature>
<keyword evidence="1" id="KW-0732">Signal</keyword>
<dbReference type="CDD" id="cd01659">
    <property type="entry name" value="TRX_superfamily"/>
    <property type="match status" value="1"/>
</dbReference>
<dbReference type="InterPro" id="IPR013766">
    <property type="entry name" value="Thioredoxin_domain"/>
</dbReference>
<protein>
    <submittedName>
        <fullName evidence="3">Type-F conjugative transfer system pilin assembly thiol-disulfide isomerase TrbB</fullName>
    </submittedName>
</protein>
<dbReference type="EMBL" id="CP025491">
    <property type="protein sequence ID" value="AUH72841.1"/>
    <property type="molecule type" value="Genomic_DNA"/>
</dbReference>
<dbReference type="GO" id="GO:0016853">
    <property type="term" value="F:isomerase activity"/>
    <property type="evidence" value="ECO:0007669"/>
    <property type="project" value="UniProtKB-KW"/>
</dbReference>
<dbReference type="InterPro" id="IPR014109">
    <property type="entry name" value="Thiol-disulphide_isomerase_rbB"/>
</dbReference>
<dbReference type="AlphaFoldDB" id="A0A2H5FMQ4"/>
<evidence type="ECO:0000259" key="2">
    <source>
        <dbReference type="PROSITE" id="PS51352"/>
    </source>
</evidence>
<evidence type="ECO:0000313" key="3">
    <source>
        <dbReference type="EMBL" id="AUH72841.1"/>
    </source>
</evidence>
<dbReference type="Gene3D" id="3.40.30.10">
    <property type="entry name" value="Glutaredoxin"/>
    <property type="match status" value="1"/>
</dbReference>
<evidence type="ECO:0000256" key="1">
    <source>
        <dbReference type="SAM" id="SignalP"/>
    </source>
</evidence>
<dbReference type="Pfam" id="PF13728">
    <property type="entry name" value="TraF"/>
    <property type="match status" value="1"/>
</dbReference>
<dbReference type="Proteomes" id="UP000234343">
    <property type="component" value="Chromosome"/>
</dbReference>
<dbReference type="GeneID" id="40926059"/>
<accession>A0A2H5FMQ4</accession>
<dbReference type="PROSITE" id="PS51352">
    <property type="entry name" value="THIOREDOXIN_2"/>
    <property type="match status" value="1"/>
</dbReference>
<sequence length="169" mass="19058">MRTALLIGFVLAGAAVFNAQASNGRWLTKMIAEHERSVQPNPIEQPNKKNTKFFNSHGVILFYGSLCPHCRQFAPILKRWAEQIGAEVLPLSFDNQPLPEFPHFLPATTQWVNAAFQGNPINYPAVFIMNSKEKILYPVGFGSMSEEELHARMDAVIAKINEYVNKEIE</sequence>
<gene>
    <name evidence="3" type="primary">trbB</name>
    <name evidence="3" type="ORF">CAB17_12940</name>
</gene>
<dbReference type="KEGG" id="lsh:CAB17_12940"/>
<dbReference type="NCBIfam" id="TIGR02738">
    <property type="entry name" value="TrbB"/>
    <property type="match status" value="1"/>
</dbReference>
<dbReference type="SUPFAM" id="SSF52833">
    <property type="entry name" value="Thioredoxin-like"/>
    <property type="match status" value="1"/>
</dbReference>
<keyword evidence="4" id="KW-1185">Reference proteome</keyword>
<keyword evidence="3" id="KW-0413">Isomerase</keyword>
<name>A0A2H5FMQ4_9GAMM</name>